<dbReference type="PANTHER" id="PTHR43899:SF13">
    <property type="entry name" value="RH59310P"/>
    <property type="match status" value="1"/>
</dbReference>
<evidence type="ECO:0000313" key="4">
    <source>
        <dbReference type="EMBL" id="QUC19600.1"/>
    </source>
</evidence>
<dbReference type="InterPro" id="IPR036291">
    <property type="entry name" value="NAD(P)-bd_dom_sf"/>
</dbReference>
<dbReference type="InterPro" id="IPR002347">
    <property type="entry name" value="SDR_fam"/>
</dbReference>
<evidence type="ECO:0000256" key="1">
    <source>
        <dbReference type="ARBA" id="ARBA00006484"/>
    </source>
</evidence>
<dbReference type="OrthoDB" id="47007at2759"/>
<dbReference type="PANTHER" id="PTHR43899">
    <property type="entry name" value="RH59310P"/>
    <property type="match status" value="1"/>
</dbReference>
<dbReference type="SUPFAM" id="SSF51735">
    <property type="entry name" value="NAD(P)-binding Rossmann-fold domains"/>
    <property type="match status" value="1"/>
</dbReference>
<dbReference type="RefSeq" id="XP_042997273.1">
    <property type="nucleotide sequence ID" value="XM_043141339.1"/>
</dbReference>
<dbReference type="KEGG" id="uvi:66064619"/>
<dbReference type="PRINTS" id="PR00081">
    <property type="entry name" value="GDHRDH"/>
</dbReference>
<dbReference type="Proteomes" id="UP000027002">
    <property type="component" value="Chromosome 3"/>
</dbReference>
<proteinExistence type="inferred from homology"/>
<feature type="transmembrane region" description="Helical" evidence="3">
    <location>
        <begin position="12"/>
        <end position="31"/>
    </location>
</feature>
<dbReference type="GO" id="GO:0005783">
    <property type="term" value="C:endoplasmic reticulum"/>
    <property type="evidence" value="ECO:0007669"/>
    <property type="project" value="TreeGrafter"/>
</dbReference>
<evidence type="ECO:0008006" key="6">
    <source>
        <dbReference type="Google" id="ProtNLM"/>
    </source>
</evidence>
<reference evidence="4" key="1">
    <citation type="submission" date="2020-03" db="EMBL/GenBank/DDBJ databases">
        <title>A mixture of massive structural variations and highly conserved coding sequences in Ustilaginoidea virens genome.</title>
        <authorList>
            <person name="Zhang K."/>
            <person name="Zhao Z."/>
            <person name="Zhang Z."/>
            <person name="Li Y."/>
            <person name="Hsiang T."/>
            <person name="Sun W."/>
        </authorList>
    </citation>
    <scope>NUCLEOTIDE SEQUENCE</scope>
    <source>
        <strain evidence="4">UV-8b</strain>
    </source>
</reference>
<keyword evidence="3" id="KW-0472">Membrane</keyword>
<protein>
    <recommendedName>
        <fullName evidence="6">Short chain dehydrogenase</fullName>
    </recommendedName>
</protein>
<dbReference type="InterPro" id="IPR051019">
    <property type="entry name" value="VLCFA-Steroid_DH"/>
</dbReference>
<keyword evidence="3" id="KW-1133">Transmembrane helix</keyword>
<dbReference type="EMBL" id="CP072755">
    <property type="protein sequence ID" value="QUC19600.1"/>
    <property type="molecule type" value="Genomic_DNA"/>
</dbReference>
<dbReference type="Gene3D" id="3.40.50.720">
    <property type="entry name" value="NAD(P)-binding Rossmann-like Domain"/>
    <property type="match status" value="1"/>
</dbReference>
<dbReference type="GO" id="GO:0016491">
    <property type="term" value="F:oxidoreductase activity"/>
    <property type="evidence" value="ECO:0007669"/>
    <property type="project" value="UniProtKB-KW"/>
</dbReference>
<dbReference type="AlphaFoldDB" id="A0A8E5HQ28"/>
<dbReference type="Pfam" id="PF00106">
    <property type="entry name" value="adh_short"/>
    <property type="match status" value="2"/>
</dbReference>
<evidence type="ECO:0000256" key="3">
    <source>
        <dbReference type="SAM" id="Phobius"/>
    </source>
</evidence>
<keyword evidence="5" id="KW-1185">Reference proteome</keyword>
<comment type="similarity">
    <text evidence="1">Belongs to the short-chain dehydrogenases/reductases (SDR) family.</text>
</comment>
<dbReference type="GeneID" id="66064619"/>
<evidence type="ECO:0000313" key="5">
    <source>
        <dbReference type="Proteomes" id="UP000027002"/>
    </source>
</evidence>
<sequence length="350" mass="37432">MPDMTQIACRIGWLVIGITILRALNLLYIHLRPSRFHRFAHVSPKGDQPWALVTGASDGIGKAFAQELAARGLNLVLHGRNHAKLTLVMSQLQRAYPKRSFRLLVADAGMVSCLSCTRPAGDNGDKARSGDKGPSDAAASAVATVEFSSIREAVADLHLTILVNNVGGAPSPAFLPVSQSSQSGTTGNISLNALFPFHLTRELLPLLAQNAPALVLNVGSLADAGLPFLATYGASKQFLMTWTRALGLELAFEGKAEPVEMLGLRVGRVTGASGHKEKPSWLVPDTRTMARAALDRAGYGSGIVVGHWAHALQDVGFHLLPKWVGDKIIISLMRRELATAQTKQSTSKQD</sequence>
<evidence type="ECO:0000256" key="2">
    <source>
        <dbReference type="ARBA" id="ARBA00023002"/>
    </source>
</evidence>
<keyword evidence="3" id="KW-0812">Transmembrane</keyword>
<keyword evidence="2" id="KW-0560">Oxidoreductase</keyword>
<organism evidence="4 5">
    <name type="scientific">Ustilaginoidea virens</name>
    <name type="common">Rice false smut fungus</name>
    <name type="synonym">Villosiclava virens</name>
    <dbReference type="NCBI Taxonomy" id="1159556"/>
    <lineage>
        <taxon>Eukaryota</taxon>
        <taxon>Fungi</taxon>
        <taxon>Dikarya</taxon>
        <taxon>Ascomycota</taxon>
        <taxon>Pezizomycotina</taxon>
        <taxon>Sordariomycetes</taxon>
        <taxon>Hypocreomycetidae</taxon>
        <taxon>Hypocreales</taxon>
        <taxon>Clavicipitaceae</taxon>
        <taxon>Ustilaginoidea</taxon>
    </lineage>
</organism>
<gene>
    <name evidence="4" type="ORF">UV8b_03841</name>
</gene>
<name>A0A8E5HQ28_USTVR</name>
<accession>A0A8E5HQ28</accession>